<feature type="domain" description="UmuC" evidence="4">
    <location>
        <begin position="33"/>
        <end position="157"/>
    </location>
</feature>
<sequence length="529" mass="56120">MSGGSGPRLLVVWCPDWPVVAAGTAAGTPPTAPAAVFSANRVVACSAVARRSGVRREMRRRDAQSRCPELVVHQHDPDRDARLFEPVAAVVEREAVGVEVVRPGIVAVPVAGAAGYFGGEDALAELLLDEVAARTGVECQIGIADGLFAAVLAARRSIVVEPGGAAGFLAPLSITELDQPGEDRGELVGVLQRLGLRTLGAFARLAERDVASRFPQDAILAHRLARGLSQRPALRRRMPPELTVTEIFETPLERVDEAAFVAKTLGERFVTGLARHGVACTRLSIAAMTEAGEQRVRVWRCAEPLTARAAADRVRWQCEGWLTARDSPSAGIVRLHLEPDEVVGGQALQLQLGAMGRDADAAERARRAVVRIQGVLGPDSVFRPLLDGGRGPADRVRLIPWDEPRVATAVEAPWPGGLPAPSPATVPQRPVPAVVGDGDGRVVGCTQRGDLSAPPATVAIGNDSLRAVLGWAGPWLHNPTLPASREHRAVARLQLVLDAAQDDDDGERAMLLAVTVGPEPQWTVEGVYD</sequence>
<organism evidence="5 6">
    <name type="scientific">Kutzneria buriramensis</name>
    <dbReference type="NCBI Taxonomy" id="1045776"/>
    <lineage>
        <taxon>Bacteria</taxon>
        <taxon>Bacillati</taxon>
        <taxon>Actinomycetota</taxon>
        <taxon>Actinomycetes</taxon>
        <taxon>Pseudonocardiales</taxon>
        <taxon>Pseudonocardiaceae</taxon>
        <taxon>Kutzneria</taxon>
    </lineage>
</organism>
<gene>
    <name evidence="5" type="ORF">BCF44_11613</name>
</gene>
<accession>A0A3E0H1J8</accession>
<dbReference type="InterPro" id="IPR001126">
    <property type="entry name" value="UmuC"/>
</dbReference>
<protein>
    <submittedName>
        <fullName evidence="5">Protein ImuB</fullName>
    </submittedName>
</protein>
<dbReference type="EMBL" id="QUNO01000016">
    <property type="protein sequence ID" value="REH36144.1"/>
    <property type="molecule type" value="Genomic_DNA"/>
</dbReference>
<proteinExistence type="inferred from homology"/>
<dbReference type="CDD" id="cd03468">
    <property type="entry name" value="PolY_like"/>
    <property type="match status" value="1"/>
</dbReference>
<evidence type="ECO:0000256" key="2">
    <source>
        <dbReference type="ARBA" id="ARBA00022763"/>
    </source>
</evidence>
<dbReference type="InterPro" id="IPR050356">
    <property type="entry name" value="SulA_CellDiv_inhibitor"/>
</dbReference>
<dbReference type="AlphaFoldDB" id="A0A3E0H1J8"/>
<dbReference type="Proteomes" id="UP000256269">
    <property type="component" value="Unassembled WGS sequence"/>
</dbReference>
<dbReference type="PROSITE" id="PS50173">
    <property type="entry name" value="UMUC"/>
    <property type="match status" value="1"/>
</dbReference>
<keyword evidence="2" id="KW-0227">DNA damage</keyword>
<dbReference type="GO" id="GO:0006281">
    <property type="term" value="P:DNA repair"/>
    <property type="evidence" value="ECO:0007669"/>
    <property type="project" value="InterPro"/>
</dbReference>
<dbReference type="PANTHER" id="PTHR35369:SF2">
    <property type="entry name" value="BLR3025 PROTEIN"/>
    <property type="match status" value="1"/>
</dbReference>
<evidence type="ECO:0000256" key="1">
    <source>
        <dbReference type="ARBA" id="ARBA00010945"/>
    </source>
</evidence>
<dbReference type="Pfam" id="PF00817">
    <property type="entry name" value="IMS"/>
    <property type="match status" value="1"/>
</dbReference>
<evidence type="ECO:0000259" key="4">
    <source>
        <dbReference type="PROSITE" id="PS50173"/>
    </source>
</evidence>
<comment type="function">
    <text evidence="3">Poorly processive, error-prone DNA polymerase involved in untargeted mutagenesis. Copies undamaged DNA at stalled replication forks, which arise in vivo from mismatched or misaligned primer ends. These misaligned primers can be extended by PolIV. Exhibits no 3'-5' exonuclease (proofreading) activity. May be involved in translesional synthesis, in conjunction with the beta clamp from PolIII.</text>
</comment>
<comment type="caution">
    <text evidence="5">The sequence shown here is derived from an EMBL/GenBank/DDBJ whole genome shotgun (WGS) entry which is preliminary data.</text>
</comment>
<dbReference type="SUPFAM" id="SSF56672">
    <property type="entry name" value="DNA/RNA polymerases"/>
    <property type="match status" value="1"/>
</dbReference>
<reference evidence="5 6" key="1">
    <citation type="submission" date="2018-08" db="EMBL/GenBank/DDBJ databases">
        <title>Genomic Encyclopedia of Archaeal and Bacterial Type Strains, Phase II (KMG-II): from individual species to whole genera.</title>
        <authorList>
            <person name="Goeker M."/>
        </authorList>
    </citation>
    <scope>NUCLEOTIDE SEQUENCE [LARGE SCALE GENOMIC DNA]</scope>
    <source>
        <strain evidence="5 6">DSM 45791</strain>
    </source>
</reference>
<dbReference type="Gene3D" id="3.40.1170.60">
    <property type="match status" value="1"/>
</dbReference>
<dbReference type="InterPro" id="IPR043502">
    <property type="entry name" value="DNA/RNA_pol_sf"/>
</dbReference>
<dbReference type="RefSeq" id="WP_246016053.1">
    <property type="nucleotide sequence ID" value="NZ_CP144375.1"/>
</dbReference>
<comment type="similarity">
    <text evidence="1">Belongs to the DNA polymerase type-Y family.</text>
</comment>
<dbReference type="Gene3D" id="3.30.70.270">
    <property type="match status" value="1"/>
</dbReference>
<evidence type="ECO:0000313" key="6">
    <source>
        <dbReference type="Proteomes" id="UP000256269"/>
    </source>
</evidence>
<evidence type="ECO:0000313" key="5">
    <source>
        <dbReference type="EMBL" id="REH36144.1"/>
    </source>
</evidence>
<keyword evidence="6" id="KW-1185">Reference proteome</keyword>
<name>A0A3E0H1J8_9PSEU</name>
<dbReference type="InterPro" id="IPR043128">
    <property type="entry name" value="Rev_trsase/Diguanyl_cyclase"/>
</dbReference>
<evidence type="ECO:0000256" key="3">
    <source>
        <dbReference type="ARBA" id="ARBA00025589"/>
    </source>
</evidence>
<dbReference type="PANTHER" id="PTHR35369">
    <property type="entry name" value="BLR3025 PROTEIN-RELATED"/>
    <property type="match status" value="1"/>
</dbReference>